<sequence length="154" mass="17964">MTTIINSKNPATIEDISNFEKIISGNLPSDYKDFLMKYNGGQPQPNSFGFFSDRNDESMVDQFLSLGREKHSNLLSYYENYKDRIPSDFIPIAHDAGGNLIIMELKSNSNRIYFWDHELEADEDEGEIPNMENVYYINQSFTKFINDLYLFEEK</sequence>
<dbReference type="Gene3D" id="3.40.1580.10">
    <property type="entry name" value="SMI1/KNR4-like"/>
    <property type="match status" value="1"/>
</dbReference>
<organism evidence="2 5">
    <name type="scientific">Gilliamella apicola</name>
    <dbReference type="NCBI Taxonomy" id="1196095"/>
    <lineage>
        <taxon>Bacteria</taxon>
        <taxon>Pseudomonadati</taxon>
        <taxon>Pseudomonadota</taxon>
        <taxon>Gammaproteobacteria</taxon>
        <taxon>Orbales</taxon>
        <taxon>Orbaceae</taxon>
        <taxon>Gilliamella</taxon>
    </lineage>
</organism>
<dbReference type="OrthoDB" id="4103969at2"/>
<dbReference type="Proteomes" id="UP000194800">
    <property type="component" value="Unassembled WGS sequence"/>
</dbReference>
<dbReference type="EMBL" id="NARP01000035">
    <property type="protein sequence ID" value="OTP98247.1"/>
    <property type="molecule type" value="Genomic_DNA"/>
</dbReference>
<reference evidence="4 5" key="1">
    <citation type="submission" date="2017-03" db="EMBL/GenBank/DDBJ databases">
        <title>Comparative genomics of honeybee gut symbionts reveal geographically distinct and subgroup specific antibiotic resistance.</title>
        <authorList>
            <person name="Ludvigsen J."/>
            <person name="Porcellato D."/>
            <person name="Labee-Lund T.M."/>
            <person name="Amdam G.V."/>
            <person name="Rudi K."/>
        </authorList>
    </citation>
    <scope>NUCLEOTIDE SEQUENCE [LARGE SCALE GENOMIC DNA]</scope>
    <source>
        <strain evidence="2 5">A-7-12</strain>
        <strain evidence="3 4">A-9-12</strain>
    </source>
</reference>
<evidence type="ECO:0000313" key="2">
    <source>
        <dbReference type="EMBL" id="OTP98247.1"/>
    </source>
</evidence>
<evidence type="ECO:0000313" key="5">
    <source>
        <dbReference type="Proteomes" id="UP000194977"/>
    </source>
</evidence>
<gene>
    <name evidence="3" type="ORF">B6C91_11720</name>
    <name evidence="2" type="ORF">B6D08_11780</name>
</gene>
<dbReference type="InterPro" id="IPR018958">
    <property type="entry name" value="Knr4/Smi1-like_dom"/>
</dbReference>
<comment type="caution">
    <text evidence="2">The sequence shown here is derived from an EMBL/GenBank/DDBJ whole genome shotgun (WGS) entry which is preliminary data.</text>
</comment>
<name>A0A242NEK0_9GAMM</name>
<dbReference type="AlphaFoldDB" id="A0A242NEK0"/>
<dbReference type="Proteomes" id="UP000194977">
    <property type="component" value="Unassembled WGS sequence"/>
</dbReference>
<evidence type="ECO:0000313" key="3">
    <source>
        <dbReference type="EMBL" id="OTQ08619.1"/>
    </source>
</evidence>
<dbReference type="Pfam" id="PF09346">
    <property type="entry name" value="SMI1_KNR4"/>
    <property type="match status" value="1"/>
</dbReference>
<protein>
    <submittedName>
        <fullName evidence="2">SMI1/KNR4 family protein</fullName>
    </submittedName>
</protein>
<keyword evidence="4" id="KW-1185">Reference proteome</keyword>
<dbReference type="InterPro" id="IPR037883">
    <property type="entry name" value="Knr4/Smi1-like_sf"/>
</dbReference>
<dbReference type="SMART" id="SM00860">
    <property type="entry name" value="SMI1_KNR4"/>
    <property type="match status" value="1"/>
</dbReference>
<evidence type="ECO:0000313" key="4">
    <source>
        <dbReference type="Proteomes" id="UP000194800"/>
    </source>
</evidence>
<dbReference type="RefSeq" id="WP_065602200.1">
    <property type="nucleotide sequence ID" value="NZ_JBHZLC010000012.1"/>
</dbReference>
<proteinExistence type="predicted"/>
<feature type="domain" description="Knr4/Smi1-like" evidence="1">
    <location>
        <begin position="10"/>
        <end position="147"/>
    </location>
</feature>
<evidence type="ECO:0000259" key="1">
    <source>
        <dbReference type="SMART" id="SM00860"/>
    </source>
</evidence>
<accession>A0A242NEK0</accession>
<dbReference type="EMBL" id="NART01000075">
    <property type="protein sequence ID" value="OTQ08619.1"/>
    <property type="molecule type" value="Genomic_DNA"/>
</dbReference>
<dbReference type="SUPFAM" id="SSF160631">
    <property type="entry name" value="SMI1/KNR4-like"/>
    <property type="match status" value="1"/>
</dbReference>